<keyword evidence="4" id="KW-0732">Signal</keyword>
<dbReference type="PANTHER" id="PTHR10353">
    <property type="entry name" value="GLYCOSYL HYDROLASE"/>
    <property type="match status" value="1"/>
</dbReference>
<dbReference type="InterPro" id="IPR001360">
    <property type="entry name" value="Glyco_hydro_1"/>
</dbReference>
<dbReference type="GO" id="GO:0005975">
    <property type="term" value="P:carbohydrate metabolic process"/>
    <property type="evidence" value="ECO:0007669"/>
    <property type="project" value="InterPro"/>
</dbReference>
<dbReference type="GO" id="GO:0019762">
    <property type="term" value="P:glucosinolate catabolic process"/>
    <property type="evidence" value="ECO:0007669"/>
    <property type="project" value="TreeGrafter"/>
</dbReference>
<evidence type="ECO:0000256" key="4">
    <source>
        <dbReference type="SAM" id="SignalP"/>
    </source>
</evidence>
<dbReference type="Pfam" id="PF00232">
    <property type="entry name" value="Glyco_hydro_1"/>
    <property type="match status" value="1"/>
</dbReference>
<dbReference type="InterPro" id="IPR017853">
    <property type="entry name" value="GH"/>
</dbReference>
<dbReference type="OrthoDB" id="65569at2759"/>
<protein>
    <recommendedName>
        <fullName evidence="7">Thioglucosidase</fullName>
    </recommendedName>
</protein>
<feature type="signal peptide" evidence="4">
    <location>
        <begin position="1"/>
        <end position="21"/>
    </location>
</feature>
<dbReference type="GO" id="GO:0009651">
    <property type="term" value="P:response to salt stress"/>
    <property type="evidence" value="ECO:0007669"/>
    <property type="project" value="TreeGrafter"/>
</dbReference>
<keyword evidence="6" id="KW-1185">Reference proteome</keyword>
<keyword evidence="2" id="KW-0378">Hydrolase</keyword>
<dbReference type="AlphaFoldDB" id="A0A565BNY1"/>
<name>A0A565BNY1_9BRAS</name>
<dbReference type="InterPro" id="IPR033132">
    <property type="entry name" value="GH_1_N_CS"/>
</dbReference>
<comment type="similarity">
    <text evidence="1 3">Belongs to the glycosyl hydrolase 1 family.</text>
</comment>
<proteinExistence type="inferred from homology"/>
<dbReference type="PANTHER" id="PTHR10353:SF318">
    <property type="entry name" value="BETA-GLUCOSIDASE 31-RELATED"/>
    <property type="match status" value="1"/>
</dbReference>
<dbReference type="EMBL" id="CABITT030000004">
    <property type="protein sequence ID" value="VVB03353.1"/>
    <property type="molecule type" value="Genomic_DNA"/>
</dbReference>
<dbReference type="FunFam" id="3.20.20.80:FF:000022">
    <property type="entry name" value="Beta-glucosidase 11"/>
    <property type="match status" value="1"/>
</dbReference>
<dbReference type="Gene3D" id="3.20.20.80">
    <property type="entry name" value="Glycosidases"/>
    <property type="match status" value="1"/>
</dbReference>
<dbReference type="PROSITE" id="PS00653">
    <property type="entry name" value="GLYCOSYL_HYDROL_F1_2"/>
    <property type="match status" value="1"/>
</dbReference>
<accession>A0A565BNY1</accession>
<dbReference type="SUPFAM" id="SSF51445">
    <property type="entry name" value="(Trans)glycosidases"/>
    <property type="match status" value="1"/>
</dbReference>
<dbReference type="GO" id="GO:0008422">
    <property type="term" value="F:beta-glucosidase activity"/>
    <property type="evidence" value="ECO:0007669"/>
    <property type="project" value="TreeGrafter"/>
</dbReference>
<sequence length="533" mass="61844">MAIKLALVITLFVALWDASMGRSLPFSTKPLDRYSFPPDFTFGVASAAYQYEGAIEEGGRTPSIWDSFTHAFPERTNMDNGDIAVDFYHRYKDDIKLIKEMNMDTFRFSISWSRILPSGKLSGGVNSEGIQFYKNVIDELIENGIKPIVTIYHWDIPQVLDDEYGGFLSPRIIDDYRNYAKLCFEEFGEKVDMWITVNEPYVYSVAGYDSGSKAMGRCSKWVNSLCVAGDSSTEPYLVSHHLLLAHAAAVEEFRNCDKISKDAKIGIVLSPMWFEPYDINSQADKEAVERALATYIGWHLDPLIFGDYPETMKKNAENRLPSFTKEQADMLKNSFDFIGINYYTAQFVAHKLHTDLSRLRFSTDQHLEYKRTNRSGDHISSKSDGSKLLYSYPQGFRNILNYIKNKYNNPTIYITENGFDDYDLGQLPREEILKDTQRIEYHEQHFQQLHKAITEDGCDVRGYLAWSLLDNFEWEHGYAGRFGLYYIDYTNDLKRYAKDSAKWFKHFLKRSEKSTMLGRFKSIKKWWYALQMI</sequence>
<comment type="caution">
    <text evidence="5">The sequence shown here is derived from an EMBL/GenBank/DDBJ whole genome shotgun (WGS) entry which is preliminary data.</text>
</comment>
<evidence type="ECO:0000256" key="3">
    <source>
        <dbReference type="RuleBase" id="RU003690"/>
    </source>
</evidence>
<evidence type="ECO:0000313" key="5">
    <source>
        <dbReference type="EMBL" id="VVB03353.1"/>
    </source>
</evidence>
<evidence type="ECO:0000313" key="6">
    <source>
        <dbReference type="Proteomes" id="UP000489600"/>
    </source>
</evidence>
<evidence type="ECO:0000256" key="1">
    <source>
        <dbReference type="ARBA" id="ARBA00010838"/>
    </source>
</evidence>
<feature type="chain" id="PRO_5022104520" description="Thioglucosidase" evidence="4">
    <location>
        <begin position="22"/>
        <end position="533"/>
    </location>
</feature>
<evidence type="ECO:0000256" key="2">
    <source>
        <dbReference type="ARBA" id="ARBA00022801"/>
    </source>
</evidence>
<reference evidence="5" key="1">
    <citation type="submission" date="2019-07" db="EMBL/GenBank/DDBJ databases">
        <authorList>
            <person name="Dittberner H."/>
        </authorList>
    </citation>
    <scope>NUCLEOTIDE SEQUENCE [LARGE SCALE GENOMIC DNA]</scope>
</reference>
<evidence type="ECO:0008006" key="7">
    <source>
        <dbReference type="Google" id="ProtNLM"/>
    </source>
</evidence>
<dbReference type="Proteomes" id="UP000489600">
    <property type="component" value="Unassembled WGS sequence"/>
</dbReference>
<dbReference type="PRINTS" id="PR00131">
    <property type="entry name" value="GLHYDRLASE1"/>
</dbReference>
<organism evidence="5 6">
    <name type="scientific">Arabis nemorensis</name>
    <dbReference type="NCBI Taxonomy" id="586526"/>
    <lineage>
        <taxon>Eukaryota</taxon>
        <taxon>Viridiplantae</taxon>
        <taxon>Streptophyta</taxon>
        <taxon>Embryophyta</taxon>
        <taxon>Tracheophyta</taxon>
        <taxon>Spermatophyta</taxon>
        <taxon>Magnoliopsida</taxon>
        <taxon>eudicotyledons</taxon>
        <taxon>Gunneridae</taxon>
        <taxon>Pentapetalae</taxon>
        <taxon>rosids</taxon>
        <taxon>malvids</taxon>
        <taxon>Brassicales</taxon>
        <taxon>Brassicaceae</taxon>
        <taxon>Arabideae</taxon>
        <taxon>Arabis</taxon>
    </lineage>
</organism>
<gene>
    <name evidence="5" type="ORF">ANE_LOCUS13797</name>
</gene>